<dbReference type="EMBL" id="CP036432">
    <property type="protein sequence ID" value="QDV85490.1"/>
    <property type="molecule type" value="Genomic_DNA"/>
</dbReference>
<dbReference type="Proteomes" id="UP000318081">
    <property type="component" value="Chromosome"/>
</dbReference>
<accession>A0ABX5XVP5</accession>
<sequence>MKKADVKIGGEYYAKVTNKKVVVRIDAENRSGGWDATNLSTNKKIRIKTAQRLQGVARKRSDTTKTTTEGNVTVVESPRATTETFTNKRARKRVDKTAAVAKDKKAESAEKKLSCVAAALKVLGESSEPLNTKEMIEEMVAAGYWESPGGKTPHATLYSAILREMKKGDESRFVKTDRGRFTVRA</sequence>
<dbReference type="Pfam" id="PF05066">
    <property type="entry name" value="HARE-HTH"/>
    <property type="match status" value="1"/>
</dbReference>
<dbReference type="RefSeq" id="WP_419580245.1">
    <property type="nucleotide sequence ID" value="NZ_CP036432.1"/>
</dbReference>
<feature type="domain" description="HTH HARE-type" evidence="2">
    <location>
        <begin position="113"/>
        <end position="185"/>
    </location>
</feature>
<evidence type="ECO:0000313" key="4">
    <source>
        <dbReference type="Proteomes" id="UP000318081"/>
    </source>
</evidence>
<protein>
    <recommendedName>
        <fullName evidence="2">HTH HARE-type domain-containing protein</fullName>
    </recommendedName>
</protein>
<evidence type="ECO:0000259" key="2">
    <source>
        <dbReference type="PROSITE" id="PS51913"/>
    </source>
</evidence>
<reference evidence="3 4" key="1">
    <citation type="submission" date="2019-02" db="EMBL/GenBank/DDBJ databases">
        <title>Deep-cultivation of Planctomycetes and their phenomic and genomic characterization uncovers novel biology.</title>
        <authorList>
            <person name="Wiegand S."/>
            <person name="Jogler M."/>
            <person name="Boedeker C."/>
            <person name="Pinto D."/>
            <person name="Vollmers J."/>
            <person name="Rivas-Marin E."/>
            <person name="Kohn T."/>
            <person name="Peeters S.H."/>
            <person name="Heuer A."/>
            <person name="Rast P."/>
            <person name="Oberbeckmann S."/>
            <person name="Bunk B."/>
            <person name="Jeske O."/>
            <person name="Meyerdierks A."/>
            <person name="Storesund J.E."/>
            <person name="Kallscheuer N."/>
            <person name="Luecker S."/>
            <person name="Lage O.M."/>
            <person name="Pohl T."/>
            <person name="Merkel B.J."/>
            <person name="Hornburger P."/>
            <person name="Mueller R.-W."/>
            <person name="Bruemmer F."/>
            <person name="Labrenz M."/>
            <person name="Spormann A.M."/>
            <person name="Op den Camp H."/>
            <person name="Overmann J."/>
            <person name="Amann R."/>
            <person name="Jetten M.S.M."/>
            <person name="Mascher T."/>
            <person name="Medema M.H."/>
            <person name="Devos D.P."/>
            <person name="Kaster A.-K."/>
            <person name="Ovreas L."/>
            <person name="Rohde M."/>
            <person name="Galperin M.Y."/>
            <person name="Jogler C."/>
        </authorList>
    </citation>
    <scope>NUCLEOTIDE SEQUENCE [LARGE SCALE GENOMIC DNA]</scope>
    <source>
        <strain evidence="3 4">TBK1r</strain>
    </source>
</reference>
<keyword evidence="4" id="KW-1185">Reference proteome</keyword>
<gene>
    <name evidence="3" type="ORF">TBK1r_45040</name>
</gene>
<keyword evidence="1" id="KW-0804">Transcription</keyword>
<proteinExistence type="predicted"/>
<evidence type="ECO:0000256" key="1">
    <source>
        <dbReference type="ARBA" id="ARBA00023163"/>
    </source>
</evidence>
<evidence type="ECO:0000313" key="3">
    <source>
        <dbReference type="EMBL" id="QDV85490.1"/>
    </source>
</evidence>
<name>A0ABX5XVP5_9BACT</name>
<dbReference type="PROSITE" id="PS51913">
    <property type="entry name" value="HTH_HARE"/>
    <property type="match status" value="1"/>
</dbReference>
<organism evidence="3 4">
    <name type="scientific">Stieleria magnilauensis</name>
    <dbReference type="NCBI Taxonomy" id="2527963"/>
    <lineage>
        <taxon>Bacteria</taxon>
        <taxon>Pseudomonadati</taxon>
        <taxon>Planctomycetota</taxon>
        <taxon>Planctomycetia</taxon>
        <taxon>Pirellulales</taxon>
        <taxon>Pirellulaceae</taxon>
        <taxon>Stieleria</taxon>
    </lineage>
</organism>
<dbReference type="InterPro" id="IPR007759">
    <property type="entry name" value="Asxl_HARE-HTH"/>
</dbReference>